<evidence type="ECO:0000259" key="1">
    <source>
        <dbReference type="Pfam" id="PF01609"/>
    </source>
</evidence>
<comment type="caution">
    <text evidence="2">The sequence shown here is derived from an EMBL/GenBank/DDBJ whole genome shotgun (WGS) entry which is preliminary data.</text>
</comment>
<protein>
    <submittedName>
        <fullName evidence="2">IS1634 family transposase</fullName>
    </submittedName>
</protein>
<feature type="non-terminal residue" evidence="2">
    <location>
        <position position="1"/>
    </location>
</feature>
<evidence type="ECO:0000313" key="3">
    <source>
        <dbReference type="Proteomes" id="UP000772181"/>
    </source>
</evidence>
<proteinExistence type="predicted"/>
<sequence length="572" mass="66255">EEKKIHGKTYYYYSKWGWVDGKCRRLWQKYLGKLENIAKAVQGGGPAPLYAEVFQWGLPIMFWKECELAKVVPEIDRLCPKREQGLSTGEYIAVAAINRAICPQSKRSMWEWFSQTVMVRFLPNASKTALTSQRFWDHLDKIKEDTAFPIWKNILYGVVRRENIDLSSISYDGTNFYTFIDTFNLRCEMAKRGKNKQGRDNLRQVSYALFCCAEGHMPLFYDVYEGSRNDAKQFPLVLEKFHSFFQELCGGKCAIPDTTIIFDKGNNSAHNFALIDSLKLHFVGSVKLDEHKELAQMSNNDPAFVPCPAEELKGTKAFRIKKHLHGQERILVVTYNQNLFNSQWLTLQNDIQKALEKLSSLRQKLEDRTNGLLVHGKAPTVQSIENQCKEILSRQHMKRIIKTTVTKGSDSIPRLDYLIDTQAIQNLADTYLGKNILITNREDWDDVKVIRAYRSQFIIEEVFKEMKDRNTGSWWPMCHWTDTKIKVHGLYCTIAILLRALALRRVRQAGLLLSMKRMLSELDAIREVVNIYPRKPRQKKNPIQTVLTKTSELQERLIEILDLKKENSAILG</sequence>
<organism evidence="2 3">
    <name type="scientific">Tectimicrobiota bacterium</name>
    <dbReference type="NCBI Taxonomy" id="2528274"/>
    <lineage>
        <taxon>Bacteria</taxon>
        <taxon>Pseudomonadati</taxon>
        <taxon>Nitrospinota/Tectimicrobiota group</taxon>
        <taxon>Candidatus Tectimicrobiota</taxon>
    </lineage>
</organism>
<reference evidence="2" key="1">
    <citation type="submission" date="2020-07" db="EMBL/GenBank/DDBJ databases">
        <title>Huge and variable diversity of episymbiotic CPR bacteria and DPANN archaea in groundwater ecosystems.</title>
        <authorList>
            <person name="He C.Y."/>
            <person name="Keren R."/>
            <person name="Whittaker M."/>
            <person name="Farag I.F."/>
            <person name="Doudna J."/>
            <person name="Cate J.H.D."/>
            <person name="Banfield J.F."/>
        </authorList>
    </citation>
    <scope>NUCLEOTIDE SEQUENCE</scope>
    <source>
        <strain evidence="2">NC_groundwater_1482_Ag_S-0.65um_47_24</strain>
    </source>
</reference>
<evidence type="ECO:0000313" key="2">
    <source>
        <dbReference type="EMBL" id="MBI4594922.1"/>
    </source>
</evidence>
<dbReference type="GO" id="GO:0004803">
    <property type="term" value="F:transposase activity"/>
    <property type="evidence" value="ECO:0007669"/>
    <property type="project" value="InterPro"/>
</dbReference>
<dbReference type="PANTHER" id="PTHR34614">
    <property type="match status" value="1"/>
</dbReference>
<dbReference type="Pfam" id="PF01609">
    <property type="entry name" value="DDE_Tnp_1"/>
    <property type="match status" value="1"/>
</dbReference>
<gene>
    <name evidence="2" type="ORF">HY730_00915</name>
</gene>
<feature type="domain" description="Transposase IS4-like" evidence="1">
    <location>
        <begin position="182"/>
        <end position="472"/>
    </location>
</feature>
<dbReference type="GO" id="GO:0006313">
    <property type="term" value="P:DNA transposition"/>
    <property type="evidence" value="ECO:0007669"/>
    <property type="project" value="InterPro"/>
</dbReference>
<dbReference type="Proteomes" id="UP000772181">
    <property type="component" value="Unassembled WGS sequence"/>
</dbReference>
<accession>A0A933GJC0</accession>
<name>A0A933GJC0_UNCTE</name>
<dbReference type="InterPro" id="IPR047654">
    <property type="entry name" value="IS1634_transpos"/>
</dbReference>
<dbReference type="InterPro" id="IPR002559">
    <property type="entry name" value="Transposase_11"/>
</dbReference>
<dbReference type="GO" id="GO:0003677">
    <property type="term" value="F:DNA binding"/>
    <property type="evidence" value="ECO:0007669"/>
    <property type="project" value="InterPro"/>
</dbReference>
<dbReference type="PANTHER" id="PTHR34614:SF2">
    <property type="entry name" value="TRANSPOSASE IS4-LIKE DOMAIN-CONTAINING PROTEIN"/>
    <property type="match status" value="1"/>
</dbReference>
<dbReference type="NCBIfam" id="NF033559">
    <property type="entry name" value="transpos_IS1634"/>
    <property type="match status" value="1"/>
</dbReference>
<dbReference type="EMBL" id="JACQWF010000041">
    <property type="protein sequence ID" value="MBI4594922.1"/>
    <property type="molecule type" value="Genomic_DNA"/>
</dbReference>
<dbReference type="AlphaFoldDB" id="A0A933GJC0"/>